<dbReference type="InterPro" id="IPR003591">
    <property type="entry name" value="Leu-rich_rpt_typical-subtyp"/>
</dbReference>
<dbReference type="AlphaFoldDB" id="A0ABD3DT71"/>
<evidence type="ECO:0000256" key="3">
    <source>
        <dbReference type="ARBA" id="ARBA00022512"/>
    </source>
</evidence>
<keyword evidence="4" id="KW-0964">Secreted</keyword>
<evidence type="ECO:0000256" key="6">
    <source>
        <dbReference type="ARBA" id="ARBA00022702"/>
    </source>
</evidence>
<keyword evidence="9" id="KW-1015">Disulfide bond</keyword>
<keyword evidence="5" id="KW-0433">Leucine-rich repeat</keyword>
<evidence type="ECO:0000256" key="5">
    <source>
        <dbReference type="ARBA" id="ARBA00022614"/>
    </source>
</evidence>
<dbReference type="InterPro" id="IPR008801">
    <property type="entry name" value="RALF"/>
</dbReference>
<comment type="similarity">
    <text evidence="2">Belongs to the plant rapid alkalinization factor (RALF) family.</text>
</comment>
<keyword evidence="14" id="KW-1185">Reference proteome</keyword>
<keyword evidence="6" id="KW-0372">Hormone</keyword>
<dbReference type="Gene3D" id="3.80.10.10">
    <property type="entry name" value="Ribonuclease Inhibitor"/>
    <property type="match status" value="2"/>
</dbReference>
<keyword evidence="10" id="KW-0325">Glycoprotein</keyword>
<dbReference type="EMBL" id="JAVIJP010000013">
    <property type="protein sequence ID" value="KAL3645456.1"/>
    <property type="molecule type" value="Genomic_DNA"/>
</dbReference>
<dbReference type="InterPro" id="IPR051582">
    <property type="entry name" value="LRR_extensin-like_regulator"/>
</dbReference>
<keyword evidence="7" id="KW-0732">Signal</keyword>
<keyword evidence="8" id="KW-0677">Repeat</keyword>
<dbReference type="GO" id="GO:0051707">
    <property type="term" value="P:response to other organism"/>
    <property type="evidence" value="ECO:0007669"/>
    <property type="project" value="UniProtKB-ARBA"/>
</dbReference>
<evidence type="ECO:0000256" key="1">
    <source>
        <dbReference type="ARBA" id="ARBA00004191"/>
    </source>
</evidence>
<comment type="caution">
    <text evidence="13">The sequence shown here is derived from an EMBL/GenBank/DDBJ whole genome shotgun (WGS) entry which is preliminary data.</text>
</comment>
<gene>
    <name evidence="13" type="primary">LRX6_2</name>
    <name evidence="13" type="ORF">CASFOL_010636</name>
</gene>
<comment type="subcellular location">
    <subcellularLocation>
        <location evidence="1">Secreted</location>
        <location evidence="1">Cell wall</location>
    </subcellularLocation>
</comment>
<sequence length="440" mass="48654">MASSYLPPTHPIRATFLFLIIQIAAKNHHTTTTNHHHHHATNPRLKQAHTALQAWKLVIYSDPFNFTTNWHGPNVCNYNGIYCAPHPNDTSILVVAGIDLNHGDIAGYLPDELGLLSDLALLHLNSNRFCGILPKTLSNLSLLFELDLSNNRFVGPFPSVILSLPSLRFVDLRFNEFEGALPPELFSKPLDAIFVNNNRLSSVIPRNLGSSTASVVVFANNRFNGCLPPSIAKFANSLEELLLINTSITGCLPIEVGFLYKLKVLDVSFNQIVGPVPYSLSGLSKLEVLNLGHNKFSGIVPEGICVLPSLKNFTFSYNFFCEEEGVCGNLTSKGMVFDDRRNCLPEKKLQRSAKECAAVKPVDCFENECGSSDCGDMIDSDTISRRMLAQSGYISYGALQRDRVPCNVRGNSYYNCNSNQQANPYTRGCSKITHCARNNH</sequence>
<evidence type="ECO:0000256" key="7">
    <source>
        <dbReference type="ARBA" id="ARBA00022729"/>
    </source>
</evidence>
<evidence type="ECO:0000256" key="2">
    <source>
        <dbReference type="ARBA" id="ARBA00009178"/>
    </source>
</evidence>
<dbReference type="InterPro" id="IPR032675">
    <property type="entry name" value="LRR_dom_sf"/>
</dbReference>
<keyword evidence="3" id="KW-0134">Cell wall</keyword>
<dbReference type="SUPFAM" id="SSF52058">
    <property type="entry name" value="L domain-like"/>
    <property type="match status" value="1"/>
</dbReference>
<dbReference type="InterPro" id="IPR001611">
    <property type="entry name" value="Leu-rich_rpt"/>
</dbReference>
<organism evidence="13 14">
    <name type="scientific">Castilleja foliolosa</name>
    <dbReference type="NCBI Taxonomy" id="1961234"/>
    <lineage>
        <taxon>Eukaryota</taxon>
        <taxon>Viridiplantae</taxon>
        <taxon>Streptophyta</taxon>
        <taxon>Embryophyta</taxon>
        <taxon>Tracheophyta</taxon>
        <taxon>Spermatophyta</taxon>
        <taxon>Magnoliopsida</taxon>
        <taxon>eudicotyledons</taxon>
        <taxon>Gunneridae</taxon>
        <taxon>Pentapetalae</taxon>
        <taxon>asterids</taxon>
        <taxon>lamiids</taxon>
        <taxon>Lamiales</taxon>
        <taxon>Orobanchaceae</taxon>
        <taxon>Pedicularideae</taxon>
        <taxon>Castillejinae</taxon>
        <taxon>Castilleja</taxon>
    </lineage>
</organism>
<evidence type="ECO:0000256" key="10">
    <source>
        <dbReference type="ARBA" id="ARBA00023180"/>
    </source>
</evidence>
<accession>A0ABD3DT71</accession>
<keyword evidence="11" id="KW-0379">Hydroxylation</keyword>
<evidence type="ECO:0000256" key="12">
    <source>
        <dbReference type="ARBA" id="ARBA00041871"/>
    </source>
</evidence>
<dbReference type="Proteomes" id="UP001632038">
    <property type="component" value="Unassembled WGS sequence"/>
</dbReference>
<dbReference type="SMART" id="SM00369">
    <property type="entry name" value="LRR_TYP"/>
    <property type="match status" value="4"/>
</dbReference>
<name>A0ABD3DT71_9LAMI</name>
<dbReference type="PANTHER" id="PTHR32093">
    <property type="entry name" value="LEUCINE-RICH REPEAT EXTENSIN-LIKE PROTEIN 3-RELATED"/>
    <property type="match status" value="1"/>
</dbReference>
<dbReference type="GO" id="GO:0005179">
    <property type="term" value="F:hormone activity"/>
    <property type="evidence" value="ECO:0007669"/>
    <property type="project" value="UniProtKB-KW"/>
</dbReference>
<dbReference type="PANTHER" id="PTHR32093:SF50">
    <property type="entry name" value="EXTENSIN-LIKE PROTEIN"/>
    <property type="match status" value="1"/>
</dbReference>
<reference evidence="14" key="1">
    <citation type="journal article" date="2024" name="IScience">
        <title>Strigolactones Initiate the Formation of Haustorium-like Structures in Castilleja.</title>
        <authorList>
            <person name="Buerger M."/>
            <person name="Peterson D."/>
            <person name="Chory J."/>
        </authorList>
    </citation>
    <scope>NUCLEOTIDE SEQUENCE [LARGE SCALE GENOMIC DNA]</scope>
</reference>
<dbReference type="FunFam" id="3.80.10.10:FF:000224">
    <property type="entry name" value="Leucine-rich repeat extensin-like protein 1"/>
    <property type="match status" value="1"/>
</dbReference>
<evidence type="ECO:0000313" key="13">
    <source>
        <dbReference type="EMBL" id="KAL3645456.1"/>
    </source>
</evidence>
<evidence type="ECO:0000256" key="4">
    <source>
        <dbReference type="ARBA" id="ARBA00022525"/>
    </source>
</evidence>
<dbReference type="Pfam" id="PF13855">
    <property type="entry name" value="LRR_8"/>
    <property type="match status" value="2"/>
</dbReference>
<protein>
    <recommendedName>
        <fullName evidence="12">Cell wall hydroxyproline-rich glycoprotein</fullName>
    </recommendedName>
</protein>
<evidence type="ECO:0000256" key="11">
    <source>
        <dbReference type="ARBA" id="ARBA00023278"/>
    </source>
</evidence>
<dbReference type="GO" id="GO:0006952">
    <property type="term" value="P:defense response"/>
    <property type="evidence" value="ECO:0007669"/>
    <property type="project" value="UniProtKB-ARBA"/>
</dbReference>
<dbReference type="Pfam" id="PF05498">
    <property type="entry name" value="RALF"/>
    <property type="match status" value="1"/>
</dbReference>
<evidence type="ECO:0000256" key="8">
    <source>
        <dbReference type="ARBA" id="ARBA00022737"/>
    </source>
</evidence>
<evidence type="ECO:0000256" key="9">
    <source>
        <dbReference type="ARBA" id="ARBA00023157"/>
    </source>
</evidence>
<proteinExistence type="inferred from homology"/>
<evidence type="ECO:0000313" key="14">
    <source>
        <dbReference type="Proteomes" id="UP001632038"/>
    </source>
</evidence>